<evidence type="ECO:0000256" key="1">
    <source>
        <dbReference type="SAM" id="SignalP"/>
    </source>
</evidence>
<accession>A0A941ERP4</accession>
<evidence type="ECO:0000313" key="2">
    <source>
        <dbReference type="EMBL" id="MBR7832579.1"/>
    </source>
</evidence>
<proteinExistence type="predicted"/>
<name>A0A941ERP4_9ACTN</name>
<dbReference type="Proteomes" id="UP000675781">
    <property type="component" value="Unassembled WGS sequence"/>
</dbReference>
<organism evidence="2 3">
    <name type="scientific">Actinospica durhamensis</name>
    <dbReference type="NCBI Taxonomy" id="1508375"/>
    <lineage>
        <taxon>Bacteria</taxon>
        <taxon>Bacillati</taxon>
        <taxon>Actinomycetota</taxon>
        <taxon>Actinomycetes</taxon>
        <taxon>Catenulisporales</taxon>
        <taxon>Actinospicaceae</taxon>
        <taxon>Actinospica</taxon>
    </lineage>
</organism>
<protein>
    <submittedName>
        <fullName evidence="2">Uncharacterized protein</fullName>
    </submittedName>
</protein>
<gene>
    <name evidence="2" type="ORF">KDL01_04875</name>
</gene>
<comment type="caution">
    <text evidence="2">The sequence shown here is derived from an EMBL/GenBank/DDBJ whole genome shotgun (WGS) entry which is preliminary data.</text>
</comment>
<dbReference type="PROSITE" id="PS51257">
    <property type="entry name" value="PROKAR_LIPOPROTEIN"/>
    <property type="match status" value="1"/>
</dbReference>
<dbReference type="RefSeq" id="WP_212527106.1">
    <property type="nucleotide sequence ID" value="NZ_JAGSOG010000013.1"/>
</dbReference>
<dbReference type="AlphaFoldDB" id="A0A941ERP4"/>
<feature type="signal peptide" evidence="1">
    <location>
        <begin position="1"/>
        <end position="21"/>
    </location>
</feature>
<reference evidence="2" key="1">
    <citation type="submission" date="2021-04" db="EMBL/GenBank/DDBJ databases">
        <title>Genome based classification of Actinospica acidithermotolerans sp. nov., an actinobacterium isolated from an Indonesian hot spring.</title>
        <authorList>
            <person name="Kusuma A.B."/>
            <person name="Putra K.E."/>
            <person name="Nafisah S."/>
            <person name="Loh J."/>
            <person name="Nouioui I."/>
            <person name="Goodfellow M."/>
        </authorList>
    </citation>
    <scope>NUCLEOTIDE SEQUENCE</scope>
    <source>
        <strain evidence="2">CSCA 57</strain>
    </source>
</reference>
<keyword evidence="3" id="KW-1185">Reference proteome</keyword>
<dbReference type="EMBL" id="JAGSOG010000013">
    <property type="protein sequence ID" value="MBR7832579.1"/>
    <property type="molecule type" value="Genomic_DNA"/>
</dbReference>
<sequence length="184" mass="18562">MRSGRILRGLILAAVLGCGTAACSPSTGRGPGLNDTSQVQAMIASWKSGTCPESGALWETFDQGLPEQAGPVPDGRILTLAPAGLNRVLLCRFSDTDSKLDGSALLTTSASIAPLAAALNTVTTTSHTAACVRTGRVMILAGDANGVVGLDLALGCPYLDGPEQLATYAGNALPTIVDADLAAP</sequence>
<feature type="chain" id="PRO_5036699780" evidence="1">
    <location>
        <begin position="22"/>
        <end position="184"/>
    </location>
</feature>
<keyword evidence="1" id="KW-0732">Signal</keyword>
<evidence type="ECO:0000313" key="3">
    <source>
        <dbReference type="Proteomes" id="UP000675781"/>
    </source>
</evidence>